<keyword evidence="2" id="KW-0946">Virion</keyword>
<dbReference type="GO" id="GO:0019058">
    <property type="term" value="P:viral life cycle"/>
    <property type="evidence" value="ECO:0007669"/>
    <property type="project" value="UniProtKB-ARBA"/>
</dbReference>
<evidence type="ECO:0000256" key="2">
    <source>
        <dbReference type="ARBA" id="ARBA00022844"/>
    </source>
</evidence>
<reference evidence="3" key="1">
    <citation type="submission" date="2020-04" db="EMBL/GenBank/DDBJ databases">
        <authorList>
            <person name="Chiriac C."/>
            <person name="Salcher M."/>
            <person name="Ghai R."/>
            <person name="Kavagutti S V."/>
        </authorList>
    </citation>
    <scope>NUCLEOTIDE SEQUENCE</scope>
</reference>
<dbReference type="Gene3D" id="2.160.20.10">
    <property type="entry name" value="Single-stranded right-handed beta-helix, Pectin lyase-like"/>
    <property type="match status" value="1"/>
</dbReference>
<evidence type="ECO:0000313" key="3">
    <source>
        <dbReference type="EMBL" id="CAB4142418.1"/>
    </source>
</evidence>
<evidence type="ECO:0000256" key="1">
    <source>
        <dbReference type="ARBA" id="ARBA00004328"/>
    </source>
</evidence>
<dbReference type="GO" id="GO:0051701">
    <property type="term" value="P:biological process involved in interaction with host"/>
    <property type="evidence" value="ECO:0007669"/>
    <property type="project" value="UniProtKB-ARBA"/>
</dbReference>
<dbReference type="EMBL" id="LR797380">
    <property type="protein sequence ID" value="CAB4211958.1"/>
    <property type="molecule type" value="Genomic_DNA"/>
</dbReference>
<evidence type="ECO:0008006" key="5">
    <source>
        <dbReference type="Google" id="ProtNLM"/>
    </source>
</evidence>
<protein>
    <recommendedName>
        <fullName evidence="5">Pectate lyase superfamily protein</fullName>
    </recommendedName>
</protein>
<comment type="subcellular location">
    <subcellularLocation>
        <location evidence="1">Virion</location>
    </subcellularLocation>
</comment>
<dbReference type="GO" id="GO:0044423">
    <property type="term" value="C:virion component"/>
    <property type="evidence" value="ECO:0007669"/>
    <property type="project" value="UniProtKB-KW"/>
</dbReference>
<dbReference type="InterPro" id="IPR012334">
    <property type="entry name" value="Pectin_lyas_fold"/>
</dbReference>
<name>A0A6J5M6T2_9CAUD</name>
<evidence type="ECO:0000313" key="4">
    <source>
        <dbReference type="EMBL" id="CAB4211958.1"/>
    </source>
</evidence>
<gene>
    <name evidence="4" type="ORF">UFOVP1414_59</name>
    <name evidence="3" type="ORF">UFOVP442_18</name>
</gene>
<dbReference type="SUPFAM" id="SSF51126">
    <property type="entry name" value="Pectin lyase-like"/>
    <property type="match status" value="1"/>
</dbReference>
<dbReference type="EMBL" id="LR796419">
    <property type="protein sequence ID" value="CAB4142418.1"/>
    <property type="molecule type" value="Genomic_DNA"/>
</dbReference>
<dbReference type="InterPro" id="IPR011050">
    <property type="entry name" value="Pectin_lyase_fold/virulence"/>
</dbReference>
<proteinExistence type="predicted"/>
<sequence>MSGTQGGQVLNGRQQFIDGNGKPYAGGRVSFYIPNTSTPVVTYQDPGLTQVNTNPIVLDAAGMATIHTSYDQLRQVLQDRFGNTIWDKLTGVAADLSTSTVNLLNIAALRANVVPYLTVFVKGYSTPGDGGEGVFYRVPSDTTSPDDTGAIIVDAAGQRFYRYPDKDASRVSILWWGAVGDGVTDDYAAIQACFDYCHANKMSPYIPDRTYYVSQGPWLLGGAPGIWMDGTILAPGNFAALTLGSSGTANNQSKRYGPLRVKRVTVSNWSNEADVGIRIYNCDACHIEIPLIDGFTIGLETIGDGRGFEDTNIFLGRIVDNRYGVNVRTLQAASWNNSIRYFGGHFACRSSTNPSLSRFGVRFSADAGAYDRHNAHFFYSPAFELQRQGTPATIEAIPFLFTAGDERGIVGWGIRMEGCSEYVAKAVSQVNDCQFWVAFTGTYGFKGNQVLYDPANTRCGVTVYTNHQSSGAEVTPRLFADASNIRGSAYRDNSQSASGKALTGAVGFEKLVCLSGSPNSQIVNLSNGVFNGLTFVNAGATLLTNDGVGLTTARALAFVVDVSRCKEIFVAAEGNDLRLIVQQYDASENILDENYPIRLSNMNTVGNFSVPTPPPYAPMWWEGNVNLDQPLEIYNNDYTVLLQTVPDFNRMQRIQLNNAAKYAVIGVRAGVAGAVLRSLRLYCDALQSPPLLYGGNRPFGAQERAVFVEDFDPPSLTPGSRYFVTVTFPNARTGDVMEATFAPDVGGTSLIGYIRITAQVTTANNVIVLFENLHPSSTVDLGVGTIYVQGRKIRL</sequence>
<organism evidence="3">
    <name type="scientific">uncultured Caudovirales phage</name>
    <dbReference type="NCBI Taxonomy" id="2100421"/>
    <lineage>
        <taxon>Viruses</taxon>
        <taxon>Duplodnaviria</taxon>
        <taxon>Heunggongvirae</taxon>
        <taxon>Uroviricota</taxon>
        <taxon>Caudoviricetes</taxon>
        <taxon>Peduoviridae</taxon>
        <taxon>Maltschvirus</taxon>
        <taxon>Maltschvirus maltsch</taxon>
    </lineage>
</organism>
<accession>A0A6J5M6T2</accession>